<evidence type="ECO:0000259" key="1">
    <source>
        <dbReference type="Pfam" id="PF01636"/>
    </source>
</evidence>
<evidence type="ECO:0000313" key="3">
    <source>
        <dbReference type="Proteomes" id="UP001500466"/>
    </source>
</evidence>
<dbReference type="CDD" id="cd05154">
    <property type="entry name" value="ACAD10_11_N-like"/>
    <property type="match status" value="1"/>
</dbReference>
<dbReference type="PANTHER" id="PTHR21310:SF40">
    <property type="entry name" value="AMINOGLYCOSIDE PHOSPHOTRANSFERASE DOMAIN-CONTAINING PROTEIN-RELATED"/>
    <property type="match status" value="1"/>
</dbReference>
<organism evidence="2 3">
    <name type="scientific">Yinghuangia aomiensis</name>
    <dbReference type="NCBI Taxonomy" id="676205"/>
    <lineage>
        <taxon>Bacteria</taxon>
        <taxon>Bacillati</taxon>
        <taxon>Actinomycetota</taxon>
        <taxon>Actinomycetes</taxon>
        <taxon>Kitasatosporales</taxon>
        <taxon>Streptomycetaceae</taxon>
        <taxon>Yinghuangia</taxon>
    </lineage>
</organism>
<protein>
    <submittedName>
        <fullName evidence="2">Phosphotransferase family protein</fullName>
    </submittedName>
</protein>
<comment type="caution">
    <text evidence="2">The sequence shown here is derived from an EMBL/GenBank/DDBJ whole genome shotgun (WGS) entry which is preliminary data.</text>
</comment>
<dbReference type="InterPro" id="IPR002575">
    <property type="entry name" value="Aminoglycoside_PTrfase"/>
</dbReference>
<dbReference type="Gene3D" id="3.90.1200.10">
    <property type="match status" value="1"/>
</dbReference>
<dbReference type="Gene3D" id="3.30.200.20">
    <property type="entry name" value="Phosphorylase Kinase, domain 1"/>
    <property type="match status" value="1"/>
</dbReference>
<proteinExistence type="predicted"/>
<dbReference type="Proteomes" id="UP001500466">
    <property type="component" value="Unassembled WGS sequence"/>
</dbReference>
<dbReference type="InterPro" id="IPR051678">
    <property type="entry name" value="AGP_Transferase"/>
</dbReference>
<reference evidence="3" key="1">
    <citation type="journal article" date="2019" name="Int. J. Syst. Evol. Microbiol.">
        <title>The Global Catalogue of Microorganisms (GCM) 10K type strain sequencing project: providing services to taxonomists for standard genome sequencing and annotation.</title>
        <authorList>
            <consortium name="The Broad Institute Genomics Platform"/>
            <consortium name="The Broad Institute Genome Sequencing Center for Infectious Disease"/>
            <person name="Wu L."/>
            <person name="Ma J."/>
        </authorList>
    </citation>
    <scope>NUCLEOTIDE SEQUENCE [LARGE SCALE GENOMIC DNA]</scope>
    <source>
        <strain evidence="3">JCM 17986</strain>
    </source>
</reference>
<evidence type="ECO:0000313" key="2">
    <source>
        <dbReference type="EMBL" id="GAA4986233.1"/>
    </source>
</evidence>
<gene>
    <name evidence="2" type="ORF">GCM10023205_65970</name>
</gene>
<sequence>MTRDLTGDALDALARWLSPHLGGDVRVALDGRPGSGFSAETVLLRATTADTEHRLVLRRETADPAMYPAQAANDGPEIAIQYRTMRGLAAAADIPVAPLIGYEDDPAVLGSAFFVMGFVDGWVPVENPPYTAAGPFLDAAPADRRTMIANGLDVLARLHRADRHAADLDWLVPPGEKPTAARQFAIWSEYADRELDGRDHPVLDRARTWLHANLPEGGEPGIAWGDARPGNIIWRGIEPVCVTDFEAVAIAPPELDLGWWLFFDRTMHEALGIARLDGEPDRAEQRALYAAAAGRGPGDTTPFEVLAGFRYAAIVVRAMNRRVARGEIPAAQTIWRDNPPATALRQLLDEIGA</sequence>
<dbReference type="InterPro" id="IPR041726">
    <property type="entry name" value="ACAD10_11_N"/>
</dbReference>
<accession>A0ABP9I3R1</accession>
<dbReference type="EMBL" id="BAABHS010000031">
    <property type="protein sequence ID" value="GAA4986233.1"/>
    <property type="molecule type" value="Genomic_DNA"/>
</dbReference>
<dbReference type="PANTHER" id="PTHR21310">
    <property type="entry name" value="AMINOGLYCOSIDE PHOSPHOTRANSFERASE-RELATED-RELATED"/>
    <property type="match status" value="1"/>
</dbReference>
<dbReference type="InterPro" id="IPR011009">
    <property type="entry name" value="Kinase-like_dom_sf"/>
</dbReference>
<dbReference type="RefSeq" id="WP_345679443.1">
    <property type="nucleotide sequence ID" value="NZ_BAABHS010000031.1"/>
</dbReference>
<keyword evidence="3" id="KW-1185">Reference proteome</keyword>
<dbReference type="SUPFAM" id="SSF56112">
    <property type="entry name" value="Protein kinase-like (PK-like)"/>
    <property type="match status" value="1"/>
</dbReference>
<feature type="domain" description="Aminoglycoside phosphotransferase" evidence="1">
    <location>
        <begin position="33"/>
        <end position="284"/>
    </location>
</feature>
<name>A0ABP9I3R1_9ACTN</name>
<dbReference type="Pfam" id="PF01636">
    <property type="entry name" value="APH"/>
    <property type="match status" value="1"/>
</dbReference>